<dbReference type="AlphaFoldDB" id="A0A397JMQ4"/>
<sequence>MSSMKSIISILLVICLHIISSQARAIPGPWIVTDIAGKRKYPSERFTLEILSPSETTINVNLLQRGSTFNQSLLTNVKLHRESNKVDVELPSSGVESNPEYYFAIYSNGLRIDYSGTFQIGDPRFGITICKPVAGDHLKIGQTLKARWFGSFVPPGQSPADFTLVRALLEPALIPPIQAPIVSFNFFPGVNLTFSSNHLDFELPNSIPPNTLYKFGFLIVSQIPGFLTQIYSSGTFLIK</sequence>
<keyword evidence="1" id="KW-0732">Signal</keyword>
<dbReference type="OrthoDB" id="2408799at2759"/>
<dbReference type="EMBL" id="PQFF01000011">
    <property type="protein sequence ID" value="RHZ89629.1"/>
    <property type="molecule type" value="Genomic_DNA"/>
</dbReference>
<comment type="caution">
    <text evidence="2">The sequence shown here is derived from an EMBL/GenBank/DDBJ whole genome shotgun (WGS) entry which is preliminary data.</text>
</comment>
<protein>
    <submittedName>
        <fullName evidence="2">Uncharacterized protein</fullName>
    </submittedName>
</protein>
<evidence type="ECO:0000313" key="2">
    <source>
        <dbReference type="EMBL" id="RHZ89629.1"/>
    </source>
</evidence>
<evidence type="ECO:0000313" key="3">
    <source>
        <dbReference type="Proteomes" id="UP000266861"/>
    </source>
</evidence>
<gene>
    <name evidence="2" type="ORF">Glove_13g57</name>
</gene>
<organism evidence="2 3">
    <name type="scientific">Diversispora epigaea</name>
    <dbReference type="NCBI Taxonomy" id="1348612"/>
    <lineage>
        <taxon>Eukaryota</taxon>
        <taxon>Fungi</taxon>
        <taxon>Fungi incertae sedis</taxon>
        <taxon>Mucoromycota</taxon>
        <taxon>Glomeromycotina</taxon>
        <taxon>Glomeromycetes</taxon>
        <taxon>Diversisporales</taxon>
        <taxon>Diversisporaceae</taxon>
        <taxon>Diversispora</taxon>
    </lineage>
</organism>
<evidence type="ECO:0000256" key="1">
    <source>
        <dbReference type="SAM" id="SignalP"/>
    </source>
</evidence>
<reference evidence="2 3" key="1">
    <citation type="submission" date="2018-08" db="EMBL/GenBank/DDBJ databases">
        <title>Genome and evolution of the arbuscular mycorrhizal fungus Diversispora epigaea (formerly Glomus versiforme) and its bacterial endosymbionts.</title>
        <authorList>
            <person name="Sun X."/>
            <person name="Fei Z."/>
            <person name="Harrison M."/>
        </authorList>
    </citation>
    <scope>NUCLEOTIDE SEQUENCE [LARGE SCALE GENOMIC DNA]</scope>
    <source>
        <strain evidence="2 3">IT104</strain>
    </source>
</reference>
<accession>A0A397JMQ4</accession>
<dbReference type="Proteomes" id="UP000266861">
    <property type="component" value="Unassembled WGS sequence"/>
</dbReference>
<keyword evidence="3" id="KW-1185">Reference proteome</keyword>
<feature type="chain" id="PRO_5017310394" evidence="1">
    <location>
        <begin position="24"/>
        <end position="239"/>
    </location>
</feature>
<proteinExistence type="predicted"/>
<name>A0A397JMQ4_9GLOM</name>
<feature type="signal peptide" evidence="1">
    <location>
        <begin position="1"/>
        <end position="23"/>
    </location>
</feature>